<reference evidence="8" key="1">
    <citation type="submission" date="2018-05" db="EMBL/GenBank/DDBJ databases">
        <title>Luteimonas pekinense sp. nov., isolated from human Meibomian gland secretions, Beijing, China.</title>
        <authorList>
            <person name="Wen T."/>
            <person name="Bai H."/>
            <person name="Lv H."/>
        </authorList>
    </citation>
    <scope>NUCLEOTIDE SEQUENCE [LARGE SCALE GENOMIC DNA]</scope>
    <source>
        <strain evidence="8">83-4</strain>
    </source>
</reference>
<feature type="active site" description="Nucleophile" evidence="5">
    <location>
        <position position="7"/>
    </location>
</feature>
<evidence type="ECO:0000256" key="1">
    <source>
        <dbReference type="ARBA" id="ARBA00011063"/>
    </source>
</evidence>
<dbReference type="InterPro" id="IPR023485">
    <property type="entry name" value="Ptyr_pPase"/>
</dbReference>
<evidence type="ECO:0000259" key="6">
    <source>
        <dbReference type="SMART" id="SM00226"/>
    </source>
</evidence>
<dbReference type="EC" id="3.1.3.48" evidence="2"/>
<dbReference type="Gene3D" id="3.40.50.2300">
    <property type="match status" value="1"/>
</dbReference>
<evidence type="ECO:0000313" key="8">
    <source>
        <dbReference type="Proteomes" id="UP000251842"/>
    </source>
</evidence>
<dbReference type="InterPro" id="IPR017867">
    <property type="entry name" value="Tyr_phospatase_low_mol_wt"/>
</dbReference>
<gene>
    <name evidence="7" type="ORF">DCD74_04590</name>
</gene>
<sequence length="158" mass="17060">MKILMVCMGNICRSPMMEGWLADAIAREPRLAGKVQVDSAAIGAWHVGHPPDPRAIATAARHGIDVATQRARQLRRGDFSGFDLLLFADADTLRDGRALAGGHGDATSDRYLAWADVDGALDLADPYYGDEAGFEAVWRRVVEGGEGVMRRLLREGAA</sequence>
<evidence type="ECO:0000256" key="2">
    <source>
        <dbReference type="ARBA" id="ARBA00013064"/>
    </source>
</evidence>
<comment type="similarity">
    <text evidence="1">Belongs to the low molecular weight phosphotyrosine protein phosphatase family.</text>
</comment>
<protein>
    <recommendedName>
        <fullName evidence="2">protein-tyrosine-phosphatase</fullName>
        <ecNumber evidence="2">3.1.3.48</ecNumber>
    </recommendedName>
</protein>
<dbReference type="AlphaFoldDB" id="A0A344J4V7"/>
<organism evidence="7 8">
    <name type="scientific">Solilutibacter oculi</name>
    <dbReference type="NCBI Taxonomy" id="2698682"/>
    <lineage>
        <taxon>Bacteria</taxon>
        <taxon>Pseudomonadati</taxon>
        <taxon>Pseudomonadota</taxon>
        <taxon>Gammaproteobacteria</taxon>
        <taxon>Lysobacterales</taxon>
        <taxon>Lysobacteraceae</taxon>
        <taxon>Solilutibacter</taxon>
    </lineage>
</organism>
<feature type="active site" description="Proton donor" evidence="5">
    <location>
        <position position="125"/>
    </location>
</feature>
<keyword evidence="4" id="KW-0904">Protein phosphatase</keyword>
<name>A0A344J4V7_9GAMM</name>
<dbReference type="EMBL" id="CP029556">
    <property type="protein sequence ID" value="AXA84067.1"/>
    <property type="molecule type" value="Genomic_DNA"/>
</dbReference>
<dbReference type="SUPFAM" id="SSF52788">
    <property type="entry name" value="Phosphotyrosine protein phosphatases I"/>
    <property type="match status" value="1"/>
</dbReference>
<dbReference type="KEGG" id="lue:DCD74_04590"/>
<dbReference type="PRINTS" id="PR00719">
    <property type="entry name" value="LMWPTPASE"/>
</dbReference>
<dbReference type="InterPro" id="IPR050438">
    <property type="entry name" value="LMW_PTPase"/>
</dbReference>
<dbReference type="RefSeq" id="WP_112926280.1">
    <property type="nucleotide sequence ID" value="NZ_CP029556.1"/>
</dbReference>
<accession>A0A344J4V7</accession>
<dbReference type="Proteomes" id="UP000251842">
    <property type="component" value="Chromosome"/>
</dbReference>
<feature type="domain" description="Phosphotyrosine protein phosphatase I" evidence="6">
    <location>
        <begin position="1"/>
        <end position="151"/>
    </location>
</feature>
<evidence type="ECO:0000256" key="4">
    <source>
        <dbReference type="ARBA" id="ARBA00022912"/>
    </source>
</evidence>
<keyword evidence="3" id="KW-0378">Hydrolase</keyword>
<evidence type="ECO:0000256" key="3">
    <source>
        <dbReference type="ARBA" id="ARBA00022801"/>
    </source>
</evidence>
<dbReference type="InterPro" id="IPR036196">
    <property type="entry name" value="Ptyr_pPase_sf"/>
</dbReference>
<evidence type="ECO:0000313" key="7">
    <source>
        <dbReference type="EMBL" id="AXA84067.1"/>
    </source>
</evidence>
<dbReference type="GO" id="GO:0004725">
    <property type="term" value="F:protein tyrosine phosphatase activity"/>
    <property type="evidence" value="ECO:0007669"/>
    <property type="project" value="UniProtKB-EC"/>
</dbReference>
<dbReference type="OrthoDB" id="9784339at2"/>
<dbReference type="SMART" id="SM00226">
    <property type="entry name" value="LMWPc"/>
    <property type="match status" value="1"/>
</dbReference>
<keyword evidence="8" id="KW-1185">Reference proteome</keyword>
<dbReference type="Pfam" id="PF01451">
    <property type="entry name" value="LMWPc"/>
    <property type="match status" value="1"/>
</dbReference>
<evidence type="ECO:0000256" key="5">
    <source>
        <dbReference type="PIRSR" id="PIRSR617867-1"/>
    </source>
</evidence>
<feature type="active site" description="Nucleophile" evidence="5">
    <location>
        <position position="13"/>
    </location>
</feature>
<dbReference type="CDD" id="cd16343">
    <property type="entry name" value="LMWPTP"/>
    <property type="match status" value="1"/>
</dbReference>
<dbReference type="PANTHER" id="PTHR11717">
    <property type="entry name" value="LOW MOLECULAR WEIGHT PROTEIN TYROSINE PHOSPHATASE"/>
    <property type="match status" value="1"/>
</dbReference>
<dbReference type="PANTHER" id="PTHR11717:SF7">
    <property type="entry name" value="LOW MOLECULAR WEIGHT PHOSPHOTYROSINE PROTEIN PHOSPHATASE"/>
    <property type="match status" value="1"/>
</dbReference>
<proteinExistence type="inferred from homology"/>